<dbReference type="OrthoDB" id="16820at2759"/>
<comment type="similarity">
    <text evidence="1">Belongs to the paxM FAD-dependent monooxygenase family.</text>
</comment>
<evidence type="ECO:0000256" key="3">
    <source>
        <dbReference type="ARBA" id="ARBA00022827"/>
    </source>
</evidence>
<evidence type="ECO:0000313" key="7">
    <source>
        <dbReference type="EMBL" id="RHZ54870.1"/>
    </source>
</evidence>
<dbReference type="PANTHER" id="PTHR13789:SF236">
    <property type="entry name" value="MONOOXYGENASE, PUTATIVE (AFU_ORTHOLOGUE AFUA_6G12060)-RELATED"/>
    <property type="match status" value="1"/>
</dbReference>
<dbReference type="RefSeq" id="XP_026614136.1">
    <property type="nucleotide sequence ID" value="XM_026754253.1"/>
</dbReference>
<dbReference type="SUPFAM" id="SSF51905">
    <property type="entry name" value="FAD/NAD(P)-binding domain"/>
    <property type="match status" value="1"/>
</dbReference>
<keyword evidence="5" id="KW-0503">Monooxygenase</keyword>
<evidence type="ECO:0000256" key="2">
    <source>
        <dbReference type="ARBA" id="ARBA00022630"/>
    </source>
</evidence>
<sequence length="478" mass="52136">MTVSSSSGPAGVAPPHSSGIRVIVVGLGIGGLAAAIECHRKGHTVRAFDKRPVHTQTKGDLLGLSTNSARVVSKWGNGAIHEILYNIKNGTGSTLICDKSGKPIVPADMTGVQKNDGYWVLRSTLASVLFEHAKSLGIDLHVGPEAEVSDYWESEDEAGVIVNGKQYTADCVICCDGINSKGRQLILKEDPPFIPTAEHAFRTSFATKELAMDSEAKWLLEGTEETDLGKIFKGPGLEIGFSSFENGRDFVLVAMYNGENAIQKLGKLPDNLDDVGHLMSDWPIRSKFEAVFKYAPQENTLHHPLAMRAPLKTWVSSGGRMIVIGDAAHALLPILGQGGSQAIEDAAAIAITLELAGKSNVPLALQIAEKIRKPRATIIQQSSRVVHDEWYNQDWDAVAKDPTSMKSSRPGWILNHNCQVHTYEEYERALHAIQTGQEYIPRDLPMDGQLGIADKMTTWEKYKATTDDKPCFLEKTCL</sequence>
<dbReference type="AlphaFoldDB" id="A0A397H3A1"/>
<evidence type="ECO:0000256" key="4">
    <source>
        <dbReference type="ARBA" id="ARBA00023002"/>
    </source>
</evidence>
<dbReference type="EMBL" id="NKHU02000105">
    <property type="protein sequence ID" value="RHZ54870.1"/>
    <property type="molecule type" value="Genomic_DNA"/>
</dbReference>
<dbReference type="GO" id="GO:0071949">
    <property type="term" value="F:FAD binding"/>
    <property type="evidence" value="ECO:0007669"/>
    <property type="project" value="InterPro"/>
</dbReference>
<dbReference type="GeneID" id="38122608"/>
<comment type="caution">
    <text evidence="7">The sequence shown here is derived from an EMBL/GenBank/DDBJ whole genome shotgun (WGS) entry which is preliminary data.</text>
</comment>
<gene>
    <name evidence="7" type="ORF">CDV56_100634</name>
</gene>
<keyword evidence="3" id="KW-0274">FAD</keyword>
<keyword evidence="2" id="KW-0285">Flavoprotein</keyword>
<feature type="domain" description="FAD-binding" evidence="6">
    <location>
        <begin position="21"/>
        <end position="185"/>
    </location>
</feature>
<dbReference type="GO" id="GO:0004497">
    <property type="term" value="F:monooxygenase activity"/>
    <property type="evidence" value="ECO:0007669"/>
    <property type="project" value="UniProtKB-KW"/>
</dbReference>
<accession>A0A397H3A1</accession>
<dbReference type="VEuPathDB" id="FungiDB:CDV56_100634"/>
<name>A0A397H3A1_ASPTH</name>
<dbReference type="STRING" id="41047.A0A397H3A1"/>
<evidence type="ECO:0000313" key="8">
    <source>
        <dbReference type="Proteomes" id="UP000215305"/>
    </source>
</evidence>
<evidence type="ECO:0000256" key="1">
    <source>
        <dbReference type="ARBA" id="ARBA00007992"/>
    </source>
</evidence>
<protein>
    <recommendedName>
        <fullName evidence="6">FAD-binding domain-containing protein</fullName>
    </recommendedName>
</protein>
<dbReference type="PANTHER" id="PTHR13789">
    <property type="entry name" value="MONOOXYGENASE"/>
    <property type="match status" value="1"/>
</dbReference>
<dbReference type="PRINTS" id="PR00420">
    <property type="entry name" value="RNGMNOXGNASE"/>
</dbReference>
<dbReference type="InterPro" id="IPR002938">
    <property type="entry name" value="FAD-bd"/>
</dbReference>
<evidence type="ECO:0000259" key="6">
    <source>
        <dbReference type="Pfam" id="PF01494"/>
    </source>
</evidence>
<evidence type="ECO:0000256" key="5">
    <source>
        <dbReference type="ARBA" id="ARBA00023033"/>
    </source>
</evidence>
<dbReference type="Pfam" id="PF01494">
    <property type="entry name" value="FAD_binding_3"/>
    <property type="match status" value="2"/>
</dbReference>
<proteinExistence type="inferred from homology"/>
<keyword evidence="8" id="KW-1185">Reference proteome</keyword>
<dbReference type="Gene3D" id="3.50.50.60">
    <property type="entry name" value="FAD/NAD(P)-binding domain"/>
    <property type="match status" value="1"/>
</dbReference>
<organism evidence="7 8">
    <name type="scientific">Aspergillus thermomutatus</name>
    <name type="common">Neosartorya pseudofischeri</name>
    <dbReference type="NCBI Taxonomy" id="41047"/>
    <lineage>
        <taxon>Eukaryota</taxon>
        <taxon>Fungi</taxon>
        <taxon>Dikarya</taxon>
        <taxon>Ascomycota</taxon>
        <taxon>Pezizomycotina</taxon>
        <taxon>Eurotiomycetes</taxon>
        <taxon>Eurotiomycetidae</taxon>
        <taxon>Eurotiales</taxon>
        <taxon>Aspergillaceae</taxon>
        <taxon>Aspergillus</taxon>
        <taxon>Aspergillus subgen. Fumigati</taxon>
    </lineage>
</organism>
<feature type="domain" description="FAD-binding" evidence="6">
    <location>
        <begin position="318"/>
        <end position="377"/>
    </location>
</feature>
<dbReference type="Proteomes" id="UP000215305">
    <property type="component" value="Unassembled WGS sequence"/>
</dbReference>
<keyword evidence="4" id="KW-0560">Oxidoreductase</keyword>
<reference evidence="7" key="1">
    <citation type="submission" date="2018-08" db="EMBL/GenBank/DDBJ databases">
        <title>Draft genome sequence of azole-resistant Aspergillus thermomutatus (Neosartorya pseudofischeri) strain HMR AF 39, isolated from a human nasal aspirate.</title>
        <authorList>
            <person name="Parent-Michaud M."/>
            <person name="Dufresne P.J."/>
            <person name="Fournier E."/>
            <person name="Martineau C."/>
            <person name="Moreira S."/>
            <person name="Perkins V."/>
            <person name="De Repentigny L."/>
            <person name="Dufresne S.F."/>
        </authorList>
    </citation>
    <scope>NUCLEOTIDE SEQUENCE [LARGE SCALE GENOMIC DNA]</scope>
    <source>
        <strain evidence="7">HMR AF 39</strain>
    </source>
</reference>
<dbReference type="InterPro" id="IPR050493">
    <property type="entry name" value="FAD-dep_Monooxygenase_BioMet"/>
</dbReference>
<dbReference type="InterPro" id="IPR036188">
    <property type="entry name" value="FAD/NAD-bd_sf"/>
</dbReference>